<comment type="caution">
    <text evidence="17">The sequence shown here is derived from an EMBL/GenBank/DDBJ whole genome shotgun (WGS) entry which is preliminary data.</text>
</comment>
<feature type="compositionally biased region" description="Acidic residues" evidence="15">
    <location>
        <begin position="163"/>
        <end position="177"/>
    </location>
</feature>
<feature type="compositionally biased region" description="Low complexity" evidence="15">
    <location>
        <begin position="1629"/>
        <end position="1640"/>
    </location>
</feature>
<evidence type="ECO:0000256" key="9">
    <source>
        <dbReference type="ARBA" id="ARBA00022842"/>
    </source>
</evidence>
<feature type="compositionally biased region" description="Acidic residues" evidence="15">
    <location>
        <begin position="1568"/>
        <end position="1585"/>
    </location>
</feature>
<dbReference type="GO" id="GO:0005736">
    <property type="term" value="C:RNA polymerase I complex"/>
    <property type="evidence" value="ECO:0007669"/>
    <property type="project" value="TreeGrafter"/>
</dbReference>
<dbReference type="InterPro" id="IPR044893">
    <property type="entry name" value="RNA_pol_Rpb1_clamp_domain"/>
</dbReference>
<feature type="region of interest" description="Disordered" evidence="15">
    <location>
        <begin position="311"/>
        <end position="356"/>
    </location>
</feature>
<dbReference type="FunFam" id="4.10.860.120:FF:000006">
    <property type="entry name" value="DNA-directed RNA polymerase subunit"/>
    <property type="match status" value="1"/>
</dbReference>
<feature type="region of interest" description="Disordered" evidence="15">
    <location>
        <begin position="1512"/>
        <end position="1610"/>
    </location>
</feature>
<dbReference type="InterPro" id="IPR007081">
    <property type="entry name" value="RNA_pol_Rpb1_5"/>
</dbReference>
<dbReference type="EC" id="2.7.7.6" evidence="14"/>
<protein>
    <recommendedName>
        <fullName evidence="14">DNA-directed RNA polymerase subunit</fullName>
        <ecNumber evidence="14">2.7.7.6</ecNumber>
    </recommendedName>
</protein>
<dbReference type="CDD" id="cd02735">
    <property type="entry name" value="RNAP_I_Rpa1_C"/>
    <property type="match status" value="1"/>
</dbReference>
<dbReference type="CDD" id="cd01435">
    <property type="entry name" value="RNAP_I_RPA1_N"/>
    <property type="match status" value="1"/>
</dbReference>
<dbReference type="InterPro" id="IPR042102">
    <property type="entry name" value="RNA_pol_Rpb1_3_sf"/>
</dbReference>
<dbReference type="InterPro" id="IPR006592">
    <property type="entry name" value="RNA_pol_N"/>
</dbReference>
<dbReference type="Pfam" id="PF04983">
    <property type="entry name" value="RNA_pol_Rpb1_3"/>
    <property type="match status" value="1"/>
</dbReference>
<dbReference type="Pfam" id="PF04997">
    <property type="entry name" value="RNA_pol_Rpb1_1"/>
    <property type="match status" value="1"/>
</dbReference>
<organism evidence="17 18">
    <name type="scientific">Mycoemilia scoparia</name>
    <dbReference type="NCBI Taxonomy" id="417184"/>
    <lineage>
        <taxon>Eukaryota</taxon>
        <taxon>Fungi</taxon>
        <taxon>Fungi incertae sedis</taxon>
        <taxon>Zoopagomycota</taxon>
        <taxon>Kickxellomycotina</taxon>
        <taxon>Kickxellomycetes</taxon>
        <taxon>Kickxellales</taxon>
        <taxon>Kickxellaceae</taxon>
        <taxon>Mycoemilia</taxon>
    </lineage>
</organism>
<keyword evidence="11" id="KW-0539">Nucleus</keyword>
<evidence type="ECO:0000256" key="10">
    <source>
        <dbReference type="ARBA" id="ARBA00023163"/>
    </source>
</evidence>
<dbReference type="Gene3D" id="3.30.70.2850">
    <property type="match status" value="1"/>
</dbReference>
<dbReference type="GO" id="GO:0046872">
    <property type="term" value="F:metal ion binding"/>
    <property type="evidence" value="ECO:0007669"/>
    <property type="project" value="UniProtKB-KW"/>
</dbReference>
<evidence type="ECO:0000256" key="15">
    <source>
        <dbReference type="SAM" id="MobiDB-lite"/>
    </source>
</evidence>
<evidence type="ECO:0000259" key="16">
    <source>
        <dbReference type="SMART" id="SM00663"/>
    </source>
</evidence>
<dbReference type="Gene3D" id="4.10.860.120">
    <property type="entry name" value="RNA polymerase II, clamp domain"/>
    <property type="match status" value="1"/>
</dbReference>
<feature type="domain" description="RNA polymerase N-terminal" evidence="16">
    <location>
        <begin position="433"/>
        <end position="797"/>
    </location>
</feature>
<keyword evidence="10 14" id="KW-0804">Transcription</keyword>
<dbReference type="PANTHER" id="PTHR19376">
    <property type="entry name" value="DNA-DIRECTED RNA POLYMERASE"/>
    <property type="match status" value="1"/>
</dbReference>
<keyword evidence="4 14" id="KW-0240">DNA-directed RNA polymerase</keyword>
<dbReference type="EMBL" id="JANBPU010000163">
    <property type="protein sequence ID" value="KAJ1915101.1"/>
    <property type="molecule type" value="Genomic_DNA"/>
</dbReference>
<dbReference type="InterPro" id="IPR038120">
    <property type="entry name" value="Rpb1_funnel_sf"/>
</dbReference>
<dbReference type="GO" id="GO:0003677">
    <property type="term" value="F:DNA binding"/>
    <property type="evidence" value="ECO:0007669"/>
    <property type="project" value="InterPro"/>
</dbReference>
<dbReference type="InterPro" id="IPR047107">
    <property type="entry name" value="DNA-dir_RNA_pol1_lsu_C"/>
</dbReference>
<feature type="region of interest" description="Disordered" evidence="15">
    <location>
        <begin position="1629"/>
        <end position="1655"/>
    </location>
</feature>
<dbReference type="Proteomes" id="UP001150538">
    <property type="component" value="Unassembled WGS sequence"/>
</dbReference>
<keyword evidence="6 14" id="KW-0548">Nucleotidyltransferase</keyword>
<feature type="compositionally biased region" description="Basic and acidic residues" evidence="15">
    <location>
        <begin position="178"/>
        <end position="192"/>
    </location>
</feature>
<evidence type="ECO:0000256" key="14">
    <source>
        <dbReference type="RuleBase" id="RU004279"/>
    </source>
</evidence>
<dbReference type="GO" id="GO:0006351">
    <property type="term" value="P:DNA-templated transcription"/>
    <property type="evidence" value="ECO:0007669"/>
    <property type="project" value="InterPro"/>
</dbReference>
<reference evidence="17" key="1">
    <citation type="submission" date="2022-07" db="EMBL/GenBank/DDBJ databases">
        <title>Phylogenomic reconstructions and comparative analyses of Kickxellomycotina fungi.</title>
        <authorList>
            <person name="Reynolds N.K."/>
            <person name="Stajich J.E."/>
            <person name="Barry K."/>
            <person name="Grigoriev I.V."/>
            <person name="Crous P."/>
            <person name="Smith M.E."/>
        </authorList>
    </citation>
    <scope>NUCLEOTIDE SEQUENCE</scope>
    <source>
        <strain evidence="17">NBRC 100468</strain>
    </source>
</reference>
<dbReference type="Gene3D" id="1.10.132.30">
    <property type="match status" value="1"/>
</dbReference>
<proteinExistence type="inferred from homology"/>
<dbReference type="InterPro" id="IPR007080">
    <property type="entry name" value="RNA_pol_Rpb1_1"/>
</dbReference>
<evidence type="ECO:0000256" key="6">
    <source>
        <dbReference type="ARBA" id="ARBA00022695"/>
    </source>
</evidence>
<dbReference type="InterPro" id="IPR007083">
    <property type="entry name" value="RNA_pol_Rpb1_4"/>
</dbReference>
<evidence type="ECO:0000256" key="12">
    <source>
        <dbReference type="ARBA" id="ARBA00048552"/>
    </source>
</evidence>
<evidence type="ECO:0000256" key="11">
    <source>
        <dbReference type="ARBA" id="ARBA00023242"/>
    </source>
</evidence>
<name>A0A9W7ZSE3_9FUNG</name>
<keyword evidence="5 14" id="KW-0808">Transferase</keyword>
<comment type="subcellular location">
    <subcellularLocation>
        <location evidence="1">Nucleus</location>
    </subcellularLocation>
</comment>
<feature type="compositionally biased region" description="Acidic residues" evidence="15">
    <location>
        <begin position="325"/>
        <end position="339"/>
    </location>
</feature>
<dbReference type="PANTHER" id="PTHR19376:SF11">
    <property type="entry name" value="DNA-DIRECTED RNA POLYMERASE I SUBUNIT RPA1"/>
    <property type="match status" value="1"/>
</dbReference>
<evidence type="ECO:0000256" key="7">
    <source>
        <dbReference type="ARBA" id="ARBA00022723"/>
    </source>
</evidence>
<dbReference type="SUPFAM" id="SSF64484">
    <property type="entry name" value="beta and beta-prime subunits of DNA dependent RNA-polymerase"/>
    <property type="match status" value="1"/>
</dbReference>
<dbReference type="FunFam" id="2.40.40.20:FF:000019">
    <property type="entry name" value="DNA-directed RNA polymerase II subunit RPB1"/>
    <property type="match status" value="1"/>
</dbReference>
<comment type="similarity">
    <text evidence="2 14">Belongs to the RNA polymerase beta' chain family.</text>
</comment>
<evidence type="ECO:0000256" key="3">
    <source>
        <dbReference type="ARBA" id="ARBA00011251"/>
    </source>
</evidence>
<evidence type="ECO:0000256" key="2">
    <source>
        <dbReference type="ARBA" id="ARBA00006460"/>
    </source>
</evidence>
<dbReference type="InterPro" id="IPR000722">
    <property type="entry name" value="RNA_pol_asu"/>
</dbReference>
<dbReference type="InterPro" id="IPR007066">
    <property type="entry name" value="RNA_pol_Rpb1_3"/>
</dbReference>
<keyword evidence="18" id="KW-1185">Reference proteome</keyword>
<evidence type="ECO:0000313" key="18">
    <source>
        <dbReference type="Proteomes" id="UP001150538"/>
    </source>
</evidence>
<evidence type="ECO:0000256" key="8">
    <source>
        <dbReference type="ARBA" id="ARBA00022833"/>
    </source>
</evidence>
<dbReference type="FunFam" id="1.10.150.390:FF:000005">
    <property type="entry name" value="DNA-directed RNA polymerase subunit"/>
    <property type="match status" value="1"/>
</dbReference>
<keyword evidence="7" id="KW-0479">Metal-binding</keyword>
<dbReference type="Gene3D" id="1.10.150.390">
    <property type="match status" value="1"/>
</dbReference>
<gene>
    <name evidence="17" type="ORF">H4219_004493</name>
</gene>
<dbReference type="InterPro" id="IPR045867">
    <property type="entry name" value="DNA-dir_RpoC_beta_prime"/>
</dbReference>
<dbReference type="FunFam" id="3.30.1490.180:FF:000003">
    <property type="entry name" value="DNA-directed RNA polymerase subunit"/>
    <property type="match status" value="1"/>
</dbReference>
<dbReference type="InterPro" id="IPR015699">
    <property type="entry name" value="DNA-dir_RNA_pol1_lsu_N"/>
</dbReference>
<keyword evidence="9" id="KW-0460">Magnesium</keyword>
<dbReference type="Gene3D" id="3.30.1490.180">
    <property type="entry name" value="RNA polymerase ii"/>
    <property type="match status" value="1"/>
</dbReference>
<sequence length="1904" mass="211764">MNIAKPVNSRITGVSFTLYTPSEIKAMSVKQIVNPQLLDNLGNPTKGGLYDPALGPFSKQHLCATCSLDHFSCPGHFGHIDLPCPVINTLLFGEVLNLLQGMCFYCHRFKLSRTEQAQFIAMLTLLENGLLAEAMEVSDMSMILGNKKGSSGPKKGAKKGSIADDEIGEETGDGDGMDIEHIDDDGSRKSDAPETSSEFIARIHQFVETKIQQQQELNDGKKSQKYKIMIVNQERSRVIDRFIKRCKKDACSNCRAINPKLRHGEYTKIFKMPLSKKHRIIMHATGMKQPDVLKLDTEDLDKLKKFDNTQAEEDNRLSSHINDNDEHEFAEEDEDDGDDRYDSIDAIPTKTSSKSDLKDVPEFLSPMHIRNHLRLLFTNESMLVQLLFGQKDPDVLVTFKTLEDIQNNAKKGTPRAQLNRLIRGQRSSQQLADMFFIETLPIPPTRYRPPSIMNDEVMENSQNVFLGKILKTCVYLRDLVHGGKETVDNANTGESIAKAVSKGQSSPESGLSSDVIFARIINSWISLQQEVNNLFDSSKNPTLGSRGEAPPPGIRQLLEKKQGLFRMHMMGKRVNYAARSVISPDPNVETCEVGVPPVFAEKLTYPEPVTPYNVKELRRAVINGSKQWPGASHVQHEDGSLTSLERLSYESRVALANQLLTPQDKTNVRSGRSSSTKLGNLFIDRSNVVNKKVFRHLRDGDYVLLNRQPTLHKPSIMAHRVKVLPGERTIRMHYANCNTYNADFDGDEMNMHFPQSETARTEAMMIASTDYQYLKPTDGSPLRGLIMDSIDAGVLLAKRDTFFTREEYMQLLYGAIRPEDEPQLPEGKIMIVPPAIIKPRPMWTGKQLVTTVLLNLTYGYQPMNFRGQCKVPGKYWGINSKEEEHVLVMDGELLTGVLDKSQLGASGYGLVHAIYELYTPQHAGRMLTIISRLLIKFFQLAGFSCRMDDLRLTPEGDKVRRKIIDAAKGLGTEVAYEYIGLKEHAEKVGYNDPGLANEYRKRMEEVLRHDNKLAMLDMLMSDATKSNVADKLLKATLPGNLLIGFPKNRFLVMTSSGAKGSNVNFSQISCCLSQQSLEGRRVPIMVSGKSLPSFVPFDSSARAGGFIADRFLTGLHPQEFYFHCMAGREGLIDTAVKTANSGYLQRCLIKHLEGLRVHYDYSVRDSDGSIVQFHYGEDALDVGKQKYLKKFDFAAANYRALRDKLRPRSAAHVLDDGVASSYSKKVAKKSGKKLNKYDPALSIYNPSRYLGSVSDKFYRELDEYIRGNPDKLVLASSKDKSADAPSKADKDTEIDNDYAKMPTALGQQLTRLAQTPPLKVVKECSSKNFMTLQLLNYMKSLVEPGEVVGLLAAQSIGEPSTQMTLNTFHLAGHGAANVTLGIPRLREIVMTASMTPKTPSMILPLLSSIGKEQAKIIAQSLSKVRMSDIVDYIEVYEKLVSQSAHRGGKLFSGGRTGGSGDAIGRTRQFRIKIQLFPMTELEAEYNLKRKDIEDALSNQFLANMERSIAKDLKKSYKKSTTAGGEEGEGEFDMPDIGVPLSKKSSAANGDDGEDDGTKKSSAGRQHDVDDDDDEVEDDDNVDGDATDSKVNSRRRQKATYDDEESDNENENAAATLEELGDELKALDAAAAAASSKGNKNSHTDSDSEVEDNTGLKNINVREADIIDRFTHVSGYTFQPERKPSRKSGDTDKGSWCEIILEFPAKTPKILMVNIAETVAKMTVVRETPGIDRCLVKAKASEKDTETCLQTEGSSLHSIWERALLPLTNEKDNTTKLEPWTDLERLRTNDIGGMLLTYGVEAARASIQREVFNVFDAYGIGVDNRHIGLVADYMTFEGGYKPFNRTGIQSNVSPFAKMSFETTCKFLTDAVLRGDYDNLNNPSARVVVGQPFVGGTGSFDVLMNL</sequence>
<evidence type="ECO:0000256" key="5">
    <source>
        <dbReference type="ARBA" id="ARBA00022679"/>
    </source>
</evidence>
<dbReference type="Gene3D" id="1.10.274.100">
    <property type="entry name" value="RNA polymerase Rpb1, domain 3"/>
    <property type="match status" value="1"/>
</dbReference>
<dbReference type="OrthoDB" id="270392at2759"/>
<dbReference type="Gene3D" id="6.10.250.2940">
    <property type="match status" value="1"/>
</dbReference>
<dbReference type="SMART" id="SM00663">
    <property type="entry name" value="RPOLA_N"/>
    <property type="match status" value="1"/>
</dbReference>
<evidence type="ECO:0000256" key="13">
    <source>
        <dbReference type="ARBA" id="ARBA00053996"/>
    </source>
</evidence>
<dbReference type="Pfam" id="PF05000">
    <property type="entry name" value="RNA_pol_Rpb1_4"/>
    <property type="match status" value="1"/>
</dbReference>
<evidence type="ECO:0000256" key="1">
    <source>
        <dbReference type="ARBA" id="ARBA00004123"/>
    </source>
</evidence>
<dbReference type="Pfam" id="PF04998">
    <property type="entry name" value="RNA_pol_Rpb1_5"/>
    <property type="match status" value="1"/>
</dbReference>
<evidence type="ECO:0000313" key="17">
    <source>
        <dbReference type="EMBL" id="KAJ1915101.1"/>
    </source>
</evidence>
<feature type="region of interest" description="Disordered" evidence="15">
    <location>
        <begin position="146"/>
        <end position="195"/>
    </location>
</feature>
<dbReference type="Gene3D" id="2.40.40.20">
    <property type="match status" value="1"/>
</dbReference>
<dbReference type="Pfam" id="PF00623">
    <property type="entry name" value="RNA_pol_Rpb1_2"/>
    <property type="match status" value="1"/>
</dbReference>
<comment type="catalytic activity">
    <reaction evidence="12 14">
        <text>RNA(n) + a ribonucleoside 5'-triphosphate = RNA(n+1) + diphosphate</text>
        <dbReference type="Rhea" id="RHEA:21248"/>
        <dbReference type="Rhea" id="RHEA-COMP:14527"/>
        <dbReference type="Rhea" id="RHEA-COMP:17342"/>
        <dbReference type="ChEBI" id="CHEBI:33019"/>
        <dbReference type="ChEBI" id="CHEBI:61557"/>
        <dbReference type="ChEBI" id="CHEBI:140395"/>
        <dbReference type="EC" id="2.7.7.6"/>
    </reaction>
</comment>
<dbReference type="Gene3D" id="1.10.357.120">
    <property type="match status" value="1"/>
</dbReference>
<evidence type="ECO:0000256" key="4">
    <source>
        <dbReference type="ARBA" id="ARBA00022478"/>
    </source>
</evidence>
<comment type="subunit">
    <text evidence="3">Component of the RNA polymerase I (Pol I) complex consisting of at least 13 subunits.</text>
</comment>
<dbReference type="GO" id="GO:0003899">
    <property type="term" value="F:DNA-directed RNA polymerase activity"/>
    <property type="evidence" value="ECO:0007669"/>
    <property type="project" value="UniProtKB-EC"/>
</dbReference>
<comment type="function">
    <text evidence="13">DNA-dependent RNA polymerase catalyzes the transcription of DNA into RNA using the four ribonucleoside triphosphates as substrates. Largest and catalytic core component of RNA polymerase I which synthesizes ribosomal RNA precursors. Forms the polymerase active center together with the second largest subunit. A single stranded DNA template strand of the promoter is positioned within the central active site cleft of Pol I. A bridging helix emanates from RPA1 and crosses the cleft near the catalytic site and is thought to promote translocation of Pol I by acting as a ratchet that moves the RNA-DNA hybrid through the active site by switching from straight to bent conformations at each step of nucleotide addition.</text>
</comment>
<accession>A0A9W7ZSE3</accession>
<keyword evidence="8" id="KW-0862">Zinc</keyword>